<evidence type="ECO:0000313" key="2">
    <source>
        <dbReference type="EMBL" id="BCO27302.1"/>
    </source>
</evidence>
<gene>
    <name evidence="2" type="ORF">MIZ03_2190</name>
    <name evidence="3" type="ORF">MIZ03_4382</name>
</gene>
<sequence length="46" mass="5333">MTLEPEEFMRRFLLHVLPSGFQDGWVCCAWCIESLNRRGSGTLQMS</sequence>
<reference evidence="3 4" key="1">
    <citation type="journal article" date="2021" name="Microbiol. Spectr.">
        <title>A Single Bacterium Capable of Oxidation and Reduction of Iron at Circumneutral pH.</title>
        <authorList>
            <person name="Kato S."/>
            <person name="Ohkuma M."/>
        </authorList>
    </citation>
    <scope>NUCLEOTIDE SEQUENCE [LARGE SCALE GENOMIC DNA]</scope>
    <source>
        <strain evidence="3 4">MIZ03</strain>
    </source>
</reference>
<evidence type="ECO:0000313" key="3">
    <source>
        <dbReference type="EMBL" id="BCO29459.1"/>
    </source>
</evidence>
<dbReference type="InterPro" id="IPR007069">
    <property type="entry name" value="Transposase_32"/>
</dbReference>
<name>A0ABM7MT11_9BURK</name>
<dbReference type="EMBL" id="AP024238">
    <property type="protein sequence ID" value="BCO29459.1"/>
    <property type="molecule type" value="Genomic_DNA"/>
</dbReference>
<organism evidence="3 4">
    <name type="scientific">Rhodoferax lithotrophicus</name>
    <dbReference type="NCBI Taxonomy" id="2798804"/>
    <lineage>
        <taxon>Bacteria</taxon>
        <taxon>Pseudomonadati</taxon>
        <taxon>Pseudomonadota</taxon>
        <taxon>Betaproteobacteria</taxon>
        <taxon>Burkholderiales</taxon>
        <taxon>Comamonadaceae</taxon>
        <taxon>Rhodoferax</taxon>
    </lineage>
</organism>
<evidence type="ECO:0000313" key="4">
    <source>
        <dbReference type="Proteomes" id="UP000824366"/>
    </source>
</evidence>
<evidence type="ECO:0000259" key="1">
    <source>
        <dbReference type="Pfam" id="PF04986"/>
    </source>
</evidence>
<protein>
    <recommendedName>
        <fullName evidence="1">Transposase IS801/IS1294 domain-containing protein</fullName>
    </recommendedName>
</protein>
<feature type="domain" description="Transposase IS801/IS1294" evidence="1">
    <location>
        <begin position="1"/>
        <end position="22"/>
    </location>
</feature>
<dbReference type="EMBL" id="AP024238">
    <property type="protein sequence ID" value="BCO27302.1"/>
    <property type="molecule type" value="Genomic_DNA"/>
</dbReference>
<dbReference type="Proteomes" id="UP000824366">
    <property type="component" value="Chromosome"/>
</dbReference>
<accession>A0ABM7MT11</accession>
<proteinExistence type="predicted"/>
<dbReference type="Pfam" id="PF04986">
    <property type="entry name" value="Y2_Tnp"/>
    <property type="match status" value="1"/>
</dbReference>
<keyword evidence="4" id="KW-1185">Reference proteome</keyword>